<dbReference type="Proteomes" id="UP001159363">
    <property type="component" value="Chromosome 6"/>
</dbReference>
<feature type="compositionally biased region" description="Polar residues" evidence="1">
    <location>
        <begin position="13"/>
        <end position="25"/>
    </location>
</feature>
<evidence type="ECO:0008006" key="4">
    <source>
        <dbReference type="Google" id="ProtNLM"/>
    </source>
</evidence>
<accession>A0ABQ9H6F8</accession>
<evidence type="ECO:0000313" key="2">
    <source>
        <dbReference type="EMBL" id="KAJ8879879.1"/>
    </source>
</evidence>
<keyword evidence="3" id="KW-1185">Reference proteome</keyword>
<feature type="compositionally biased region" description="Gly residues" evidence="1">
    <location>
        <begin position="1"/>
        <end position="12"/>
    </location>
</feature>
<name>A0ABQ9H6F8_9NEOP</name>
<dbReference type="InterPro" id="IPR036397">
    <property type="entry name" value="RNaseH_sf"/>
</dbReference>
<dbReference type="EMBL" id="JARBHB010000007">
    <property type="protein sequence ID" value="KAJ8879879.1"/>
    <property type="molecule type" value="Genomic_DNA"/>
</dbReference>
<evidence type="ECO:0000313" key="3">
    <source>
        <dbReference type="Proteomes" id="UP001159363"/>
    </source>
</evidence>
<proteinExistence type="predicted"/>
<protein>
    <recommendedName>
        <fullName evidence="4">Transposase</fullName>
    </recommendedName>
</protein>
<gene>
    <name evidence="2" type="ORF">PR048_020496</name>
</gene>
<comment type="caution">
    <text evidence="2">The sequence shown here is derived from an EMBL/GenBank/DDBJ whole genome shotgun (WGS) entry which is preliminary data.</text>
</comment>
<reference evidence="2 3" key="1">
    <citation type="submission" date="2023-02" db="EMBL/GenBank/DDBJ databases">
        <title>LHISI_Scaffold_Assembly.</title>
        <authorList>
            <person name="Stuart O.P."/>
            <person name="Cleave R."/>
            <person name="Magrath M.J.L."/>
            <person name="Mikheyev A.S."/>
        </authorList>
    </citation>
    <scope>NUCLEOTIDE SEQUENCE [LARGE SCALE GENOMIC DNA]</scope>
    <source>
        <strain evidence="2">Daus_M_001</strain>
        <tissue evidence="2">Leg muscle</tissue>
    </source>
</reference>
<sequence length="420" mass="48155">MPFALGGEGAGNVSGNRTFPKTKPVSTRTHWAAKVDNKDTSDTLDECDGFLMSWLRLVLGWVFNKKASFVIMLMREVVRMAPMDTGFQDGIRGTGMKEVDVLRAVMPPTPTLRCPVPLHSMHYFPTTGVKFHPRRMRSVRPSCTTSQYSVLPLLAVTDQRISRVIGSLCMKLPAQRFALGLTMTSGALQPRLLFATDGWCTLVDEERTTEYDVHATDAKERISFRLALPRCVLFPDDSAEIQQIRFLALTWRRSCVVLSGSEAISSRSAVGVRNRRGRFSSVNTVNNAFHCRVERRFKEDIRRKCPGLRRVRVWTLHNDDPVPCHRTLLARQFLARNNIVLLLHPSFSQYLASADFTLFPEMKIQLKVFRVYTITGIQRELQKRLDMLREEVFQDIFQKWQGYLEWCIAVQRNYFERGSV</sequence>
<feature type="region of interest" description="Disordered" evidence="1">
    <location>
        <begin position="1"/>
        <end position="25"/>
    </location>
</feature>
<dbReference type="Gene3D" id="3.30.420.10">
    <property type="entry name" value="Ribonuclease H-like superfamily/Ribonuclease H"/>
    <property type="match status" value="1"/>
</dbReference>
<evidence type="ECO:0000256" key="1">
    <source>
        <dbReference type="SAM" id="MobiDB-lite"/>
    </source>
</evidence>
<organism evidence="2 3">
    <name type="scientific">Dryococelus australis</name>
    <dbReference type="NCBI Taxonomy" id="614101"/>
    <lineage>
        <taxon>Eukaryota</taxon>
        <taxon>Metazoa</taxon>
        <taxon>Ecdysozoa</taxon>
        <taxon>Arthropoda</taxon>
        <taxon>Hexapoda</taxon>
        <taxon>Insecta</taxon>
        <taxon>Pterygota</taxon>
        <taxon>Neoptera</taxon>
        <taxon>Polyneoptera</taxon>
        <taxon>Phasmatodea</taxon>
        <taxon>Verophasmatodea</taxon>
        <taxon>Anareolatae</taxon>
        <taxon>Phasmatidae</taxon>
        <taxon>Eurycanthinae</taxon>
        <taxon>Dryococelus</taxon>
    </lineage>
</organism>